<evidence type="ECO:0000313" key="3">
    <source>
        <dbReference type="Proteomes" id="UP000625711"/>
    </source>
</evidence>
<protein>
    <submittedName>
        <fullName evidence="2">Uncharacterized protein</fullName>
    </submittedName>
</protein>
<accession>A0A834M914</accession>
<evidence type="ECO:0000256" key="1">
    <source>
        <dbReference type="SAM" id="MobiDB-lite"/>
    </source>
</evidence>
<feature type="region of interest" description="Disordered" evidence="1">
    <location>
        <begin position="1"/>
        <end position="49"/>
    </location>
</feature>
<sequence length="75" mass="8038">RTSKFFPHAGPEILDNIQRYPPPSEGTGPRGAPLVTTLPGDNDLRRLETGQSGRDRGLFIYSGGGRWGLVDGSAT</sequence>
<comment type="caution">
    <text evidence="2">The sequence shown here is derived from an EMBL/GenBank/DDBJ whole genome shotgun (WGS) entry which is preliminary data.</text>
</comment>
<dbReference type="EMBL" id="JAACXV010007513">
    <property type="protein sequence ID" value="KAF7276311.1"/>
    <property type="molecule type" value="Genomic_DNA"/>
</dbReference>
<evidence type="ECO:0000313" key="2">
    <source>
        <dbReference type="EMBL" id="KAF7276311.1"/>
    </source>
</evidence>
<proteinExistence type="predicted"/>
<keyword evidence="3" id="KW-1185">Reference proteome</keyword>
<dbReference type="Proteomes" id="UP000625711">
    <property type="component" value="Unassembled WGS sequence"/>
</dbReference>
<gene>
    <name evidence="2" type="ORF">GWI33_010565</name>
</gene>
<name>A0A834M914_RHYFE</name>
<dbReference type="AlphaFoldDB" id="A0A834M914"/>
<feature type="non-terminal residue" evidence="2">
    <location>
        <position position="75"/>
    </location>
</feature>
<reference evidence="2" key="1">
    <citation type="submission" date="2020-08" db="EMBL/GenBank/DDBJ databases">
        <title>Genome sequencing and assembly of the red palm weevil Rhynchophorus ferrugineus.</title>
        <authorList>
            <person name="Dias G.B."/>
            <person name="Bergman C.M."/>
            <person name="Manee M."/>
        </authorList>
    </citation>
    <scope>NUCLEOTIDE SEQUENCE</scope>
    <source>
        <strain evidence="2">AA-2017</strain>
        <tissue evidence="2">Whole larva</tissue>
    </source>
</reference>
<organism evidence="2 3">
    <name type="scientific">Rhynchophorus ferrugineus</name>
    <name type="common">Red palm weevil</name>
    <name type="synonym">Curculio ferrugineus</name>
    <dbReference type="NCBI Taxonomy" id="354439"/>
    <lineage>
        <taxon>Eukaryota</taxon>
        <taxon>Metazoa</taxon>
        <taxon>Ecdysozoa</taxon>
        <taxon>Arthropoda</taxon>
        <taxon>Hexapoda</taxon>
        <taxon>Insecta</taxon>
        <taxon>Pterygota</taxon>
        <taxon>Neoptera</taxon>
        <taxon>Endopterygota</taxon>
        <taxon>Coleoptera</taxon>
        <taxon>Polyphaga</taxon>
        <taxon>Cucujiformia</taxon>
        <taxon>Curculionidae</taxon>
        <taxon>Dryophthorinae</taxon>
        <taxon>Rhynchophorus</taxon>
    </lineage>
</organism>
<feature type="non-terminal residue" evidence="2">
    <location>
        <position position="1"/>
    </location>
</feature>